<dbReference type="Proteomes" id="UP000510821">
    <property type="component" value="Chromosome"/>
</dbReference>
<comment type="catalytic activity">
    <reaction evidence="6">
        <text>3'-dephospho-CoA + GTP = GDP + CoA + H(+)</text>
        <dbReference type="Rhea" id="RHEA:61156"/>
        <dbReference type="ChEBI" id="CHEBI:15378"/>
        <dbReference type="ChEBI" id="CHEBI:37565"/>
        <dbReference type="ChEBI" id="CHEBI:57287"/>
        <dbReference type="ChEBI" id="CHEBI:57328"/>
        <dbReference type="ChEBI" id="CHEBI:58189"/>
        <dbReference type="EC" id="2.7.1.237"/>
    </reaction>
</comment>
<evidence type="ECO:0000313" key="7">
    <source>
        <dbReference type="EMBL" id="QLJ53237.1"/>
    </source>
</evidence>
<dbReference type="GO" id="GO:0016301">
    <property type="term" value="F:kinase activity"/>
    <property type="evidence" value="ECO:0007669"/>
    <property type="project" value="UniProtKB-UniRule"/>
</dbReference>
<comment type="function">
    <text evidence="6">Catalyzes the GTP-dependent phosphorylation of the 3'-hydroxyl group of dephosphocoenzyme A to form coenzyme A (CoA).</text>
</comment>
<dbReference type="PANTHER" id="PTHR40732:SF1">
    <property type="entry name" value="GTP-DEPENDENT DEPHOSPHO-COA KINASE"/>
    <property type="match status" value="1"/>
</dbReference>
<keyword evidence="5 6" id="KW-0342">GTP-binding</keyword>
<evidence type="ECO:0000256" key="1">
    <source>
        <dbReference type="ARBA" id="ARBA00022679"/>
    </source>
</evidence>
<feature type="binding site" evidence="6">
    <location>
        <position position="156"/>
    </location>
    <ligand>
        <name>GTP</name>
        <dbReference type="ChEBI" id="CHEBI:37565"/>
    </ligand>
</feature>
<reference evidence="8" key="1">
    <citation type="submission" date="2020-07" db="EMBL/GenBank/DDBJ databases">
        <title>Metabolic diversity and evolutionary history of the archaeal phylum ###Micrarchaeota### uncovered from a freshwater lake metagenome.</title>
        <authorList>
            <person name="Kadnikov V.V."/>
            <person name="Savvichev A.S."/>
            <person name="Mardanov A.V."/>
            <person name="Beletsky A.V."/>
            <person name="Chupakov A.V."/>
            <person name="Kokryatskaya N.M."/>
            <person name="Pimenov N.V."/>
            <person name="Ravin N.V."/>
        </authorList>
    </citation>
    <scope>NUCLEOTIDE SEQUENCE [LARGE SCALE GENOMIC DNA]</scope>
</reference>
<keyword evidence="2 6" id="KW-0547">Nucleotide-binding</keyword>
<dbReference type="AlphaFoldDB" id="A0A7D6BAS9"/>
<organism evidence="7 8">
    <name type="scientific">Fermentimicrarchaeum limneticum</name>
    <dbReference type="NCBI Taxonomy" id="2795018"/>
    <lineage>
        <taxon>Archaea</taxon>
        <taxon>Candidatus Micrarchaeota</taxon>
        <taxon>Candidatus Fermentimicrarchaeales</taxon>
        <taxon>Candidatus Fermentimicrarchaeaceae</taxon>
        <taxon>Candidatus Fermentimicrarchaeum</taxon>
    </lineage>
</organism>
<dbReference type="EC" id="2.7.1.237" evidence="6"/>
<feature type="binding site" evidence="6">
    <location>
        <position position="75"/>
    </location>
    <ligand>
        <name>GTP</name>
        <dbReference type="ChEBI" id="CHEBI:37565"/>
    </ligand>
</feature>
<dbReference type="GO" id="GO:0015937">
    <property type="term" value="P:coenzyme A biosynthetic process"/>
    <property type="evidence" value="ECO:0007669"/>
    <property type="project" value="UniProtKB-UniRule"/>
</dbReference>
<evidence type="ECO:0000256" key="6">
    <source>
        <dbReference type="HAMAP-Rule" id="MF_00590"/>
    </source>
</evidence>
<dbReference type="HAMAP" id="MF_00590">
    <property type="entry name" value="Dephospho_CoA_kinase_GTP_dep"/>
    <property type="match status" value="1"/>
</dbReference>
<dbReference type="GO" id="GO:0005525">
    <property type="term" value="F:GTP binding"/>
    <property type="evidence" value="ECO:0007669"/>
    <property type="project" value="UniProtKB-UniRule"/>
</dbReference>
<evidence type="ECO:0000256" key="4">
    <source>
        <dbReference type="ARBA" id="ARBA00022993"/>
    </source>
</evidence>
<name>A0A7D6BAS9_FERL1</name>
<dbReference type="InterPro" id="IPR007164">
    <property type="entry name" value="GTP-dep_dephospho-CoA_kin"/>
</dbReference>
<evidence type="ECO:0000256" key="2">
    <source>
        <dbReference type="ARBA" id="ARBA00022741"/>
    </source>
</evidence>
<dbReference type="UniPathway" id="UPA00241"/>
<dbReference type="PIRSF" id="PIRSF006533">
    <property type="entry name" value="UCP006533"/>
    <property type="match status" value="1"/>
</dbReference>
<evidence type="ECO:0000256" key="5">
    <source>
        <dbReference type="ARBA" id="ARBA00023134"/>
    </source>
</evidence>
<feature type="binding site" evidence="6">
    <location>
        <position position="133"/>
    </location>
    <ligand>
        <name>GTP</name>
        <dbReference type="ChEBI" id="CHEBI:37565"/>
    </ligand>
</feature>
<dbReference type="Pfam" id="PF04019">
    <property type="entry name" value="DUF359"/>
    <property type="match status" value="1"/>
</dbReference>
<comment type="similarity">
    <text evidence="6">Belongs to the GTP-dependent DPCK family.</text>
</comment>
<proteinExistence type="inferred from homology"/>
<gene>
    <name evidence="7" type="ORF">Sv326_1062</name>
</gene>
<dbReference type="KEGG" id="flt:Sv326_1062"/>
<keyword evidence="4 6" id="KW-0173">Coenzyme A biosynthesis</keyword>
<dbReference type="EMBL" id="CP058998">
    <property type="protein sequence ID" value="QLJ53237.1"/>
    <property type="molecule type" value="Genomic_DNA"/>
</dbReference>
<accession>A0A7D6BAS9</accession>
<keyword evidence="3 6" id="KW-0418">Kinase</keyword>
<comment type="caution">
    <text evidence="6">Lacks conserved residue(s) required for the propagation of feature annotation.</text>
</comment>
<dbReference type="PANTHER" id="PTHR40732">
    <property type="entry name" value="UPF0218 PROTEIN TK1697"/>
    <property type="match status" value="1"/>
</dbReference>
<keyword evidence="1 6" id="KW-0808">Transferase</keyword>
<protein>
    <recommendedName>
        <fullName evidence="6">GTP-dependent dephospho-CoA kinase</fullName>
        <ecNumber evidence="6">2.7.1.237</ecNumber>
    </recommendedName>
    <alternativeName>
        <fullName evidence="6">Dephospho-coenzyme A kinase</fullName>
        <shortName evidence="6">DPCK</shortName>
    </alternativeName>
</protein>
<evidence type="ECO:0000256" key="3">
    <source>
        <dbReference type="ARBA" id="ARBA00022777"/>
    </source>
</evidence>
<comment type="pathway">
    <text evidence="6">Cofactor biosynthesis; coenzyme A biosynthesis.</text>
</comment>
<feature type="binding site" evidence="6">
    <location>
        <position position="56"/>
    </location>
    <ligand>
        <name>GTP</name>
        <dbReference type="ChEBI" id="CHEBI:37565"/>
    </ligand>
</feature>
<evidence type="ECO:0000313" key="8">
    <source>
        <dbReference type="Proteomes" id="UP000510821"/>
    </source>
</evidence>
<sequence>MEYVTYILILLLYLFMRKLPESLRLELRRPFGRVLNNKQLISELGKRKGILISVGDECSYDIIKAGIMPDIVVYDLRIKRKDVIGDIRDVLSRFDDGEVIVHNPPSVIMDELVASVKDALEKGAGKILVNGEEDLAALVVMMYAPDGALVVYGQPDEGAVLVEMNDEVRERAVRSFESMEE</sequence>